<dbReference type="SUPFAM" id="SSF53300">
    <property type="entry name" value="vWA-like"/>
    <property type="match status" value="1"/>
</dbReference>
<dbReference type="InterPro" id="IPR013680">
    <property type="entry name" value="VDCC_a2/dsu"/>
</dbReference>
<evidence type="ECO:0000256" key="10">
    <source>
        <dbReference type="ARBA" id="ARBA00022989"/>
    </source>
</evidence>
<keyword evidence="8" id="KW-0106">Calcium</keyword>
<dbReference type="GO" id="GO:0046872">
    <property type="term" value="F:metal ion binding"/>
    <property type="evidence" value="ECO:0007669"/>
    <property type="project" value="UniProtKB-KW"/>
</dbReference>
<name>A0ABD0TNR4_LOXSC</name>
<dbReference type="PANTHER" id="PTHR10166">
    <property type="entry name" value="VOLTAGE-DEPENDENT CALCIUM CHANNEL SUBUNIT ALPHA-2/DELTA-RELATED"/>
    <property type="match status" value="1"/>
</dbReference>
<proteinExistence type="predicted"/>
<keyword evidence="12 17" id="KW-0472">Membrane</keyword>
<evidence type="ECO:0000256" key="4">
    <source>
        <dbReference type="ARBA" id="ARBA00022673"/>
    </source>
</evidence>
<evidence type="ECO:0000256" key="7">
    <source>
        <dbReference type="ARBA" id="ARBA00022729"/>
    </source>
</evidence>
<protein>
    <recommendedName>
        <fullName evidence="19">VWFA domain-containing protein</fullName>
    </recommendedName>
</protein>
<feature type="chain" id="PRO_5044853664" description="VWFA domain-containing protein" evidence="18">
    <location>
        <begin position="22"/>
        <end position="1245"/>
    </location>
</feature>
<keyword evidence="5 17" id="KW-0812">Transmembrane</keyword>
<evidence type="ECO:0000259" key="19">
    <source>
        <dbReference type="PROSITE" id="PS50234"/>
    </source>
</evidence>
<accession>A0ABD0TNR4</accession>
<dbReference type="Proteomes" id="UP001549921">
    <property type="component" value="Unassembled WGS sequence"/>
</dbReference>
<evidence type="ECO:0000256" key="8">
    <source>
        <dbReference type="ARBA" id="ARBA00022837"/>
    </source>
</evidence>
<dbReference type="SMART" id="SM00327">
    <property type="entry name" value="VWA"/>
    <property type="match status" value="1"/>
</dbReference>
<keyword evidence="7 18" id="KW-0732">Signal</keyword>
<gene>
    <name evidence="20" type="ORF">ABMA28_006857</name>
</gene>
<dbReference type="Pfam" id="PF08473">
    <property type="entry name" value="VGCC_alpha2"/>
    <property type="match status" value="1"/>
</dbReference>
<dbReference type="InterPro" id="IPR002035">
    <property type="entry name" value="VWF_A"/>
</dbReference>
<dbReference type="GO" id="GO:0034702">
    <property type="term" value="C:monoatomic ion channel complex"/>
    <property type="evidence" value="ECO:0007669"/>
    <property type="project" value="UniProtKB-KW"/>
</dbReference>
<evidence type="ECO:0000313" key="20">
    <source>
        <dbReference type="EMBL" id="KAL0850959.1"/>
    </source>
</evidence>
<evidence type="ECO:0000256" key="5">
    <source>
        <dbReference type="ARBA" id="ARBA00022692"/>
    </source>
</evidence>
<dbReference type="AlphaFoldDB" id="A0ABD0TNR4"/>
<dbReference type="InterPro" id="IPR013608">
    <property type="entry name" value="VWA_N"/>
</dbReference>
<evidence type="ECO:0000313" key="21">
    <source>
        <dbReference type="Proteomes" id="UP001549921"/>
    </source>
</evidence>
<evidence type="ECO:0000256" key="16">
    <source>
        <dbReference type="SAM" id="MobiDB-lite"/>
    </source>
</evidence>
<keyword evidence="13" id="KW-1015">Disulfide bond</keyword>
<dbReference type="Pfam" id="PF00092">
    <property type="entry name" value="VWA"/>
    <property type="match status" value="1"/>
</dbReference>
<evidence type="ECO:0000256" key="18">
    <source>
        <dbReference type="SAM" id="SignalP"/>
    </source>
</evidence>
<keyword evidence="2" id="KW-0813">Transport</keyword>
<feature type="compositionally biased region" description="Basic and acidic residues" evidence="16">
    <location>
        <begin position="1091"/>
        <end position="1101"/>
    </location>
</feature>
<comment type="caution">
    <text evidence="20">The sequence shown here is derived from an EMBL/GenBank/DDBJ whole genome shotgun (WGS) entry which is preliminary data.</text>
</comment>
<evidence type="ECO:0000256" key="3">
    <source>
        <dbReference type="ARBA" id="ARBA00022568"/>
    </source>
</evidence>
<feature type="domain" description="VWFA" evidence="19">
    <location>
        <begin position="259"/>
        <end position="458"/>
    </location>
</feature>
<keyword evidence="11" id="KW-0406">Ion transport</keyword>
<keyword evidence="4" id="KW-0107">Calcium channel</keyword>
<keyword evidence="10 17" id="KW-1133">Transmembrane helix</keyword>
<evidence type="ECO:0000256" key="14">
    <source>
        <dbReference type="ARBA" id="ARBA00023180"/>
    </source>
</evidence>
<organism evidence="20 21">
    <name type="scientific">Loxostege sticticalis</name>
    <name type="common">Beet webworm moth</name>
    <dbReference type="NCBI Taxonomy" id="481309"/>
    <lineage>
        <taxon>Eukaryota</taxon>
        <taxon>Metazoa</taxon>
        <taxon>Ecdysozoa</taxon>
        <taxon>Arthropoda</taxon>
        <taxon>Hexapoda</taxon>
        <taxon>Insecta</taxon>
        <taxon>Pterygota</taxon>
        <taxon>Neoptera</taxon>
        <taxon>Endopterygota</taxon>
        <taxon>Lepidoptera</taxon>
        <taxon>Glossata</taxon>
        <taxon>Ditrysia</taxon>
        <taxon>Pyraloidea</taxon>
        <taxon>Crambidae</taxon>
        <taxon>Pyraustinae</taxon>
        <taxon>Loxostege</taxon>
    </lineage>
</organism>
<dbReference type="GO" id="GO:0005262">
    <property type="term" value="F:calcium channel activity"/>
    <property type="evidence" value="ECO:0007669"/>
    <property type="project" value="UniProtKB-KW"/>
</dbReference>
<keyword evidence="15" id="KW-0407">Ion channel</keyword>
<dbReference type="InterPro" id="IPR051173">
    <property type="entry name" value="Ca_channel_alpha-2/delta"/>
</dbReference>
<dbReference type="Gene3D" id="3.40.50.410">
    <property type="entry name" value="von Willebrand factor, type A domain"/>
    <property type="match status" value="1"/>
</dbReference>
<reference evidence="20 21" key="1">
    <citation type="submission" date="2024-06" db="EMBL/GenBank/DDBJ databases">
        <title>A chromosome-level genome assembly of beet webworm, Loxostege sticticalis.</title>
        <authorList>
            <person name="Zhang Y."/>
        </authorList>
    </citation>
    <scope>NUCLEOTIDE SEQUENCE [LARGE SCALE GENOMIC DNA]</scope>
    <source>
        <strain evidence="20">AQ028</strain>
        <tissue evidence="20">Male pupae</tissue>
    </source>
</reference>
<keyword evidence="3" id="KW-0109">Calcium transport</keyword>
<dbReference type="Gene3D" id="3.30.450.20">
    <property type="entry name" value="PAS domain"/>
    <property type="match status" value="1"/>
</dbReference>
<feature type="transmembrane region" description="Helical" evidence="17">
    <location>
        <begin position="1225"/>
        <end position="1244"/>
    </location>
</feature>
<keyword evidence="14" id="KW-0325">Glycoprotein</keyword>
<sequence>MQCFRLLLLLVFFVIPEPVAAWKGDIVKAWGTTLGRELWQLSEALTKSDKIRSKYTLMNASVKKKNGKLILESSLRSVSTMLTRKIKAVKCIHATAQKLAEEFNYTITAEEDFNDFQYCSAKYSRFQYEDQNDVADEDDDTNIPNFAKNNSNYMEVQLEKDSHFYDISVNTNISCVHVPTNIYYKEKDALNAILWSKGLNEIFINNYKSDPSLAWQYFGSSHGILRFYPGMPWNNRKIVDTYDCRVQSWYIEAATCSKDVIILFDVSGSMTGFKNYVARRTLRSLLDTLSNNDYVNVYTFKNDTNEVVSCFVGLVQATPENLRTISDTLQPKDNGKVHKVPLEGNANLTKAYIKAFETLQAKRNKTCSVSSTQGCNQLVMVITDYVPGNLTEVFEEYNREKVGNVTYIPVRVFTYLIGKEVTNVREIQWMACLNRGYFVHIHSVEEVQQQVLKYINVIARPMILAKEEPPPTWTHANIDYTRTSRWGVSRDVKKPDEDKLVTSVAIPAFDLKYNNEHNDAILLGVAGTDVPIDSIAKLAQPHQLGVNGYSFIVSNNGYLLLHPLLITTINNTLQANYNSVDFVEVEQVDDGNGARVLGEEIQTLRKKLVAGEDGNMSDIKVLYHYDSMRRIARVKHDYFFNKLEGTPFSMGISLPKGYGDTELLLKDNPLEAKQGKELTGINVTDYFRFSYRVHPDWVYCKYHYLEGHESDNAEEEIWSFLVRLSHNDIDITKKQYIDEDDDRPFSLDTHCGNATTQLQKDDYYCNEDLVKQLVFDAKLTTPFFKEWNATDEEVELTAKYNVSVRFIATSSGLTRWHYIFDEDKNEVVDDEGNRWKNSTEEVFGDKYYNAIEETWYKAAVLQHMIKRDSIVISTPLPILDEIIKTDMEFDKNGDIVMTASYAIFYRDGDSETPASVVGFEFSFLSFQKRFLEITGRTSDENFNCNNPDYDCYVIDSSGYVVMSRDKADVGTFFGALEHKELGTSNAKYVLASFLDKKVFEHVEVFNYQALCPYKELQVQGNSAWHVLTPFNMAANFFRWLFAEMVIILTDFPNWNWRVYGNVLFEEDYDLNSLGITEPPTTTTPPPPPAAESKEGKEDENKPFSCDHRISLYILNQLMFLDPLGERIIIAEDEPGDCHPRYWASYMLETNLLLVVIENSFVKYKDDCTIPPNTTPMPTSNSTTSREPCHKLDLAGLTRRRLEGCFTYHDGERNITACGIGSIARANLAVFTASVLVATFLFRLLA</sequence>
<dbReference type="EMBL" id="JBEDNZ010000002">
    <property type="protein sequence ID" value="KAL0850959.1"/>
    <property type="molecule type" value="Genomic_DNA"/>
</dbReference>
<feature type="signal peptide" evidence="18">
    <location>
        <begin position="1"/>
        <end position="21"/>
    </location>
</feature>
<keyword evidence="9" id="KW-0851">Voltage-gated channel</keyword>
<evidence type="ECO:0000256" key="1">
    <source>
        <dbReference type="ARBA" id="ARBA00004479"/>
    </source>
</evidence>
<evidence type="ECO:0000256" key="12">
    <source>
        <dbReference type="ARBA" id="ARBA00023136"/>
    </source>
</evidence>
<evidence type="ECO:0000256" key="13">
    <source>
        <dbReference type="ARBA" id="ARBA00023157"/>
    </source>
</evidence>
<dbReference type="PANTHER" id="PTHR10166:SF31">
    <property type="entry name" value="CA[2+] CHANNEL MUSCLE-SPECIFIC ALPHA2_DELTA SUBUNIT, ISOFORM A"/>
    <property type="match status" value="1"/>
</dbReference>
<dbReference type="PROSITE" id="PS50234">
    <property type="entry name" value="VWFA"/>
    <property type="match status" value="1"/>
</dbReference>
<dbReference type="InterPro" id="IPR036465">
    <property type="entry name" value="vWFA_dom_sf"/>
</dbReference>
<comment type="subcellular location">
    <subcellularLocation>
        <location evidence="1">Membrane</location>
        <topology evidence="1">Single-pass type I membrane protein</topology>
    </subcellularLocation>
</comment>
<dbReference type="Pfam" id="PF08399">
    <property type="entry name" value="VWA_N"/>
    <property type="match status" value="1"/>
</dbReference>
<evidence type="ECO:0000256" key="9">
    <source>
        <dbReference type="ARBA" id="ARBA00022882"/>
    </source>
</evidence>
<evidence type="ECO:0000256" key="2">
    <source>
        <dbReference type="ARBA" id="ARBA00022448"/>
    </source>
</evidence>
<feature type="region of interest" description="Disordered" evidence="16">
    <location>
        <begin position="1074"/>
        <end position="1101"/>
    </location>
</feature>
<keyword evidence="6" id="KW-0479">Metal-binding</keyword>
<evidence type="ECO:0000256" key="15">
    <source>
        <dbReference type="ARBA" id="ARBA00023303"/>
    </source>
</evidence>
<evidence type="ECO:0000256" key="11">
    <source>
        <dbReference type="ARBA" id="ARBA00023065"/>
    </source>
</evidence>
<evidence type="ECO:0000256" key="6">
    <source>
        <dbReference type="ARBA" id="ARBA00022723"/>
    </source>
</evidence>
<evidence type="ECO:0000256" key="17">
    <source>
        <dbReference type="SAM" id="Phobius"/>
    </source>
</evidence>